<dbReference type="EMBL" id="KI294719">
    <property type="protein sequence ID" value="ESA03905.1"/>
    <property type="molecule type" value="Genomic_DNA"/>
</dbReference>
<organism evidence="1">
    <name type="scientific">Rhizophagus irregularis (strain DAOM 181602 / DAOM 197198 / MUCL 43194)</name>
    <name type="common">Arbuscular mycorrhizal fungus</name>
    <name type="synonym">Glomus intraradices</name>
    <dbReference type="NCBI Taxonomy" id="747089"/>
    <lineage>
        <taxon>Eukaryota</taxon>
        <taxon>Fungi</taxon>
        <taxon>Fungi incertae sedis</taxon>
        <taxon>Mucoromycota</taxon>
        <taxon>Glomeromycotina</taxon>
        <taxon>Glomeromycetes</taxon>
        <taxon>Glomerales</taxon>
        <taxon>Glomeraceae</taxon>
        <taxon>Rhizophagus</taxon>
    </lineage>
</organism>
<dbReference type="HOGENOM" id="CLU_2050892_0_0_1"/>
<reference evidence="1" key="1">
    <citation type="submission" date="2013-07" db="EMBL/GenBank/DDBJ databases">
        <title>The genome of an arbuscular mycorrhizal fungus provides insights into the evolution of the oldest plant symbiosis.</title>
        <authorList>
            <consortium name="DOE Joint Genome Institute"/>
            <person name="Tisserant E."/>
            <person name="Malbreil M."/>
            <person name="Kuo A."/>
            <person name="Kohler A."/>
            <person name="Symeonidi A."/>
            <person name="Balestrini R."/>
            <person name="Charron P."/>
            <person name="Duensing N."/>
            <person name="Frei-dit-Frey N."/>
            <person name="Gianinazzi-Pearson V."/>
            <person name="Gilbert B."/>
            <person name="Handa Y."/>
            <person name="Hijri M."/>
            <person name="Kaul R."/>
            <person name="Kawaguchi M."/>
            <person name="Krajinski F."/>
            <person name="Lammers P."/>
            <person name="Lapierre D."/>
            <person name="Masclaux F.G."/>
            <person name="Murat C."/>
            <person name="Morin E."/>
            <person name="Ndikumana S."/>
            <person name="Pagni M."/>
            <person name="Petitpierre D."/>
            <person name="Requena N."/>
            <person name="Rosikiewicz P."/>
            <person name="Riley R."/>
            <person name="Saito K."/>
            <person name="San Clemente H."/>
            <person name="Shapiro H."/>
            <person name="van Tuinen D."/>
            <person name="Becard G."/>
            <person name="Bonfante P."/>
            <person name="Paszkowski U."/>
            <person name="Shachar-Hill Y."/>
            <person name="Young J.P."/>
            <person name="Sanders I.R."/>
            <person name="Henrissat B."/>
            <person name="Rensing S.A."/>
            <person name="Grigoriev I.V."/>
            <person name="Corradi N."/>
            <person name="Roux C."/>
            <person name="Martin F."/>
        </authorList>
    </citation>
    <scope>NUCLEOTIDE SEQUENCE</scope>
    <source>
        <strain evidence="1">DAOM 197198</strain>
    </source>
</reference>
<dbReference type="AlphaFoldDB" id="U9T6X2"/>
<evidence type="ECO:0000313" key="1">
    <source>
        <dbReference type="EMBL" id="ESA03905.1"/>
    </source>
</evidence>
<gene>
    <name evidence="1" type="ORF">GLOINDRAFT_5116</name>
</gene>
<sequence length="120" mass="13322">MPPKCANSSTESLYTSKHLASDITYDKSHKFLGLAGKCGFKAILSIHTALQYVAKYASTIIISLFGCIASNPYIAKWDITDCPRNLPYSSQVFLNLNKEVPRWIYGTGKSEESYSFNNLG</sequence>
<accession>U9T6X2</accession>
<name>U9T6X2_RHIID</name>
<proteinExistence type="predicted"/>
<protein>
    <submittedName>
        <fullName evidence="1">Uncharacterized protein</fullName>
    </submittedName>
</protein>